<evidence type="ECO:0000256" key="8">
    <source>
        <dbReference type="ARBA" id="ARBA00023002"/>
    </source>
</evidence>
<dbReference type="Pfam" id="PF00067">
    <property type="entry name" value="p450"/>
    <property type="match status" value="1"/>
</dbReference>
<organism evidence="15 16">
    <name type="scientific">Glonium stellatum</name>
    <dbReference type="NCBI Taxonomy" id="574774"/>
    <lineage>
        <taxon>Eukaryota</taxon>
        <taxon>Fungi</taxon>
        <taxon>Dikarya</taxon>
        <taxon>Ascomycota</taxon>
        <taxon>Pezizomycotina</taxon>
        <taxon>Dothideomycetes</taxon>
        <taxon>Pleosporomycetidae</taxon>
        <taxon>Gloniales</taxon>
        <taxon>Gloniaceae</taxon>
        <taxon>Glonium</taxon>
    </lineage>
</organism>
<dbReference type="CDD" id="cd11058">
    <property type="entry name" value="CYP60B-like"/>
    <property type="match status" value="1"/>
</dbReference>
<dbReference type="InterPro" id="IPR050121">
    <property type="entry name" value="Cytochrome_P450_monoxygenase"/>
</dbReference>
<dbReference type="InterPro" id="IPR036396">
    <property type="entry name" value="Cyt_P450_sf"/>
</dbReference>
<dbReference type="GO" id="GO:0005506">
    <property type="term" value="F:iron ion binding"/>
    <property type="evidence" value="ECO:0007669"/>
    <property type="project" value="InterPro"/>
</dbReference>
<dbReference type="InterPro" id="IPR002401">
    <property type="entry name" value="Cyt_P450_E_grp-I"/>
</dbReference>
<comment type="cofactor">
    <cofactor evidence="1 12">
        <name>heme</name>
        <dbReference type="ChEBI" id="CHEBI:30413"/>
    </cofactor>
</comment>
<keyword evidence="9 12" id="KW-0408">Iron</keyword>
<dbReference type="PROSITE" id="PS00086">
    <property type="entry name" value="CYTOCHROME_P450"/>
    <property type="match status" value="1"/>
</dbReference>
<dbReference type="GO" id="GO:0016705">
    <property type="term" value="F:oxidoreductase activity, acting on paired donors, with incorporation or reduction of molecular oxygen"/>
    <property type="evidence" value="ECO:0007669"/>
    <property type="project" value="InterPro"/>
</dbReference>
<evidence type="ECO:0000256" key="12">
    <source>
        <dbReference type="PIRSR" id="PIRSR602401-1"/>
    </source>
</evidence>
<dbReference type="PRINTS" id="PR00463">
    <property type="entry name" value="EP450I"/>
</dbReference>
<keyword evidence="10 13" id="KW-0503">Monooxygenase</keyword>
<evidence type="ECO:0000256" key="2">
    <source>
        <dbReference type="ARBA" id="ARBA00004167"/>
    </source>
</evidence>
<evidence type="ECO:0000313" key="16">
    <source>
        <dbReference type="Proteomes" id="UP000250140"/>
    </source>
</evidence>
<keyword evidence="6 12" id="KW-0479">Metal-binding</keyword>
<dbReference type="InterPro" id="IPR017972">
    <property type="entry name" value="Cyt_P450_CS"/>
</dbReference>
<dbReference type="PANTHER" id="PTHR24305:SF210">
    <property type="entry name" value="CYTOCHROME P450 MONOOXYGENASE ASQL-RELATED"/>
    <property type="match status" value="1"/>
</dbReference>
<dbReference type="GO" id="GO:0009403">
    <property type="term" value="P:toxin biosynthetic process"/>
    <property type="evidence" value="ECO:0007669"/>
    <property type="project" value="UniProtKB-ARBA"/>
</dbReference>
<protein>
    <submittedName>
        <fullName evidence="15">Benzoate 4-monooxygenase cytochrome P450</fullName>
    </submittedName>
</protein>
<feature type="binding site" description="axial binding residue" evidence="12">
    <location>
        <position position="462"/>
    </location>
    <ligand>
        <name>heme</name>
        <dbReference type="ChEBI" id="CHEBI:30413"/>
    </ligand>
    <ligandPart>
        <name>Fe</name>
        <dbReference type="ChEBI" id="CHEBI:18248"/>
    </ligandPart>
</feature>
<dbReference type="FunFam" id="1.10.630.10:FF:000047">
    <property type="entry name" value="Cytochrome P450 monooxygenase"/>
    <property type="match status" value="1"/>
</dbReference>
<dbReference type="PANTHER" id="PTHR24305">
    <property type="entry name" value="CYTOCHROME P450"/>
    <property type="match status" value="1"/>
</dbReference>
<evidence type="ECO:0000256" key="14">
    <source>
        <dbReference type="SAM" id="Phobius"/>
    </source>
</evidence>
<dbReference type="Proteomes" id="UP000250140">
    <property type="component" value="Unassembled WGS sequence"/>
</dbReference>
<dbReference type="Gene3D" id="1.10.630.10">
    <property type="entry name" value="Cytochrome P450"/>
    <property type="match status" value="1"/>
</dbReference>
<evidence type="ECO:0000256" key="6">
    <source>
        <dbReference type="ARBA" id="ARBA00022723"/>
    </source>
</evidence>
<evidence type="ECO:0000256" key="13">
    <source>
        <dbReference type="RuleBase" id="RU000461"/>
    </source>
</evidence>
<name>A0A8E2EQQ4_9PEZI</name>
<keyword evidence="4 12" id="KW-0349">Heme</keyword>
<keyword evidence="16" id="KW-1185">Reference proteome</keyword>
<dbReference type="GO" id="GO:0020037">
    <property type="term" value="F:heme binding"/>
    <property type="evidence" value="ECO:0007669"/>
    <property type="project" value="InterPro"/>
</dbReference>
<keyword evidence="8 13" id="KW-0560">Oxidoreductase</keyword>
<dbReference type="InterPro" id="IPR001128">
    <property type="entry name" value="Cyt_P450"/>
</dbReference>
<evidence type="ECO:0000313" key="15">
    <source>
        <dbReference type="EMBL" id="OCL02948.1"/>
    </source>
</evidence>
<evidence type="ECO:0000256" key="7">
    <source>
        <dbReference type="ARBA" id="ARBA00022989"/>
    </source>
</evidence>
<dbReference type="PRINTS" id="PR00385">
    <property type="entry name" value="P450"/>
</dbReference>
<evidence type="ECO:0000256" key="4">
    <source>
        <dbReference type="ARBA" id="ARBA00022617"/>
    </source>
</evidence>
<comment type="similarity">
    <text evidence="3 13">Belongs to the cytochrome P450 family.</text>
</comment>
<dbReference type="AlphaFoldDB" id="A0A8E2EQQ4"/>
<dbReference type="OrthoDB" id="1470350at2759"/>
<dbReference type="GO" id="GO:0016020">
    <property type="term" value="C:membrane"/>
    <property type="evidence" value="ECO:0007669"/>
    <property type="project" value="UniProtKB-SubCell"/>
</dbReference>
<evidence type="ECO:0000256" key="9">
    <source>
        <dbReference type="ARBA" id="ARBA00023004"/>
    </source>
</evidence>
<reference evidence="15 16" key="1">
    <citation type="journal article" date="2016" name="Nat. Commun.">
        <title>Ectomycorrhizal ecology is imprinted in the genome of the dominant symbiotic fungus Cenococcum geophilum.</title>
        <authorList>
            <consortium name="DOE Joint Genome Institute"/>
            <person name="Peter M."/>
            <person name="Kohler A."/>
            <person name="Ohm R.A."/>
            <person name="Kuo A."/>
            <person name="Krutzmann J."/>
            <person name="Morin E."/>
            <person name="Arend M."/>
            <person name="Barry K.W."/>
            <person name="Binder M."/>
            <person name="Choi C."/>
            <person name="Clum A."/>
            <person name="Copeland A."/>
            <person name="Grisel N."/>
            <person name="Haridas S."/>
            <person name="Kipfer T."/>
            <person name="LaButti K."/>
            <person name="Lindquist E."/>
            <person name="Lipzen A."/>
            <person name="Maire R."/>
            <person name="Meier B."/>
            <person name="Mihaltcheva S."/>
            <person name="Molinier V."/>
            <person name="Murat C."/>
            <person name="Poggeler S."/>
            <person name="Quandt C.A."/>
            <person name="Sperisen C."/>
            <person name="Tritt A."/>
            <person name="Tisserant E."/>
            <person name="Crous P.W."/>
            <person name="Henrissat B."/>
            <person name="Nehls U."/>
            <person name="Egli S."/>
            <person name="Spatafora J.W."/>
            <person name="Grigoriev I.V."/>
            <person name="Martin F.M."/>
        </authorList>
    </citation>
    <scope>NUCLEOTIDE SEQUENCE [LARGE SCALE GENOMIC DNA]</scope>
    <source>
        <strain evidence="15 16">CBS 207.34</strain>
    </source>
</reference>
<evidence type="ECO:0000256" key="11">
    <source>
        <dbReference type="ARBA" id="ARBA00023136"/>
    </source>
</evidence>
<dbReference type="GO" id="GO:0004497">
    <property type="term" value="F:monooxygenase activity"/>
    <property type="evidence" value="ECO:0007669"/>
    <property type="project" value="UniProtKB-KW"/>
</dbReference>
<comment type="subcellular location">
    <subcellularLocation>
        <location evidence="2">Membrane</location>
        <topology evidence="2">Single-pass membrane protein</topology>
    </subcellularLocation>
</comment>
<evidence type="ECO:0000256" key="1">
    <source>
        <dbReference type="ARBA" id="ARBA00001971"/>
    </source>
</evidence>
<dbReference type="EMBL" id="KV750843">
    <property type="protein sequence ID" value="OCL02948.1"/>
    <property type="molecule type" value="Genomic_DNA"/>
</dbReference>
<evidence type="ECO:0000256" key="10">
    <source>
        <dbReference type="ARBA" id="ARBA00023033"/>
    </source>
</evidence>
<gene>
    <name evidence="15" type="ORF">AOQ84DRAFT_163834</name>
</gene>
<evidence type="ECO:0000256" key="3">
    <source>
        <dbReference type="ARBA" id="ARBA00010617"/>
    </source>
</evidence>
<feature type="transmembrane region" description="Helical" evidence="14">
    <location>
        <begin position="20"/>
        <end position="43"/>
    </location>
</feature>
<keyword evidence="11 14" id="KW-0472">Membrane</keyword>
<proteinExistence type="inferred from homology"/>
<accession>A0A8E2EQQ4</accession>
<dbReference type="SUPFAM" id="SSF48264">
    <property type="entry name" value="Cytochrome P450"/>
    <property type="match status" value="1"/>
</dbReference>
<sequence>MAAKFQNMMEIVSLESPGVLILGSAVSIFIAWQLYTVIYNLYFSPLSKFPGPKLWAISQLPSQITFLSGPLHLKLLAMHNRYGPVVRTAPNVVSFNSGEAFKEIYGYRPDHLRFEKHRGAYVVPYNGVDHIVSAVNHETHARHRRLLSHVFSERELKGQEGLIRTLVDTMIIKLREKVWDGEGNNVDLASWMNFITFDITGDLMLGEPFGSLKDGKTHPWVESLFDSVKALAVVGVLTQYPFLQAMARKLIPKSLSQKEADHFNFGAQKADQRLERGAERPDFMSAIMKNGFSEKEGRYQENEKIMSRSEIHSTAFLLIIAGSETTATLLSGCIYYLCKTQPVMERLVNEIRTAFKSDEEITFNEAEKLQYLNAVIEESLRIYPPIPVGLPRIIPAGGASVAGHYVPENTVVSGQHYAAYHSPTNFTLPDSFIPERWLGTDPRFADDKKFALQPFSTGPRNCIGKHLAYAEIRLIICKLFFNFDINTNPEATNWKDQKVHFLWDRPPLMVTLKERAAKN</sequence>
<evidence type="ECO:0000256" key="5">
    <source>
        <dbReference type="ARBA" id="ARBA00022692"/>
    </source>
</evidence>
<keyword evidence="5 14" id="KW-0812">Transmembrane</keyword>
<keyword evidence="7 14" id="KW-1133">Transmembrane helix</keyword>